<keyword evidence="3 8" id="KW-1134">Transmembrane beta strand</keyword>
<evidence type="ECO:0000259" key="12">
    <source>
        <dbReference type="Pfam" id="PF07715"/>
    </source>
</evidence>
<dbReference type="CDD" id="cd01347">
    <property type="entry name" value="ligand_gated_channel"/>
    <property type="match status" value="1"/>
</dbReference>
<keyword evidence="15" id="KW-1185">Reference proteome</keyword>
<dbReference type="Gene3D" id="2.170.130.10">
    <property type="entry name" value="TonB-dependent receptor, plug domain"/>
    <property type="match status" value="1"/>
</dbReference>
<dbReference type="InterPro" id="IPR012910">
    <property type="entry name" value="Plug_dom"/>
</dbReference>
<dbReference type="Pfam" id="PF00593">
    <property type="entry name" value="TonB_dep_Rec_b-barrel"/>
    <property type="match status" value="1"/>
</dbReference>
<evidence type="ECO:0000256" key="5">
    <source>
        <dbReference type="ARBA" id="ARBA00023077"/>
    </source>
</evidence>
<gene>
    <name evidence="14" type="ORF">FNW02_18725</name>
</gene>
<dbReference type="InterPro" id="IPR021731">
    <property type="entry name" value="AMIN_dom"/>
</dbReference>
<feature type="domain" description="TonB-dependent receptor plug" evidence="12">
    <location>
        <begin position="191"/>
        <end position="294"/>
    </location>
</feature>
<keyword evidence="7 8" id="KW-0998">Cell outer membrane</keyword>
<keyword evidence="2 8" id="KW-0813">Transport</keyword>
<dbReference type="PANTHER" id="PTHR30069">
    <property type="entry name" value="TONB-DEPENDENT OUTER MEMBRANE RECEPTOR"/>
    <property type="match status" value="1"/>
</dbReference>
<dbReference type="EMBL" id="VJXY01000020">
    <property type="protein sequence ID" value="MBD6617806.1"/>
    <property type="molecule type" value="Genomic_DNA"/>
</dbReference>
<evidence type="ECO:0000256" key="7">
    <source>
        <dbReference type="ARBA" id="ARBA00023237"/>
    </source>
</evidence>
<keyword evidence="5 9" id="KW-0798">TonB box</keyword>
<dbReference type="Proteomes" id="UP001165986">
    <property type="component" value="Unassembled WGS sequence"/>
</dbReference>
<proteinExistence type="inferred from homology"/>
<reference evidence="14" key="1">
    <citation type="submission" date="2019-07" db="EMBL/GenBank/DDBJ databases">
        <title>Toxilogical consequences of a new and cryptic species of cyanobacteria (Komarekiella delphini-convector) recovered from the epidermis of a bottlenose dolphin and 1500 ft. in the air.</title>
        <authorList>
            <person name="Brown A.O."/>
            <person name="Dvorak P."/>
            <person name="Villanueva C.D."/>
            <person name="Foss A.J."/>
            <person name="Garvey A.D."/>
            <person name="Gibson Q.A."/>
            <person name="Johansen J.R."/>
            <person name="Casamatta D.A."/>
        </authorList>
    </citation>
    <scope>NUCLEOTIDE SEQUENCE</scope>
    <source>
        <strain evidence="14">SJRDD-AB1</strain>
    </source>
</reference>
<sequence>MASQLQRLVLMTILALVLINLPGRAEDKGHKIEKPFASLKQLLSQAQIQITDVKLQTTDKGLEIILETNQGEKLQPVNKSEGNIYVVEIINVQLIKEFRQENPISGITDIAVNNLDANTIRVTVTGETTLPKVELFDGDEGLILGVEVATSSVSQPPQPETQQPQTEQPSAEIDESIELVVTATRTEEAITNVPRSVTVITREEIEKQSTITNDLGDILGRTVPGLGPPNSLNRAGNAQTLRGRPVSILIDGVPQQGNSFVNTQLEYISPDAIERIEVVRGPTAVFGQGASGGVVNIITKKPTEEGFTSTAQVGVSAAAGADAFLGENSFGNYLQYGFSGKDGIFDYVFSISRNSVGGFFDANGSRIPSNNATSDNTVSTNVLGKLGIDLGEQQRLQFTFNRGNNSRKINFIADPITRTIPGLQTTSALKENQVYEGTDAPRISSTSVNLNYTNESIFGSKLQAQAYYRSSEELGVGRDDRGRFADSINRFGSQEEAFGGRLQIQTPLASSVSLLWGADYEKQQQGDTRQEIFNPIAFDASSSDRRILRKIGEQVYYPAFDLSGLGLFAQAQWDVNEQLILSGGVRHERFNFSVGEFTPLLDDNFDPYVGPSVAGDELDFSDTVFNLGTVYKITPTVSVFANFAQGYSVPQLFRVLNFLPPGFSINRDVRFLQPQKVDNYEIGVRGNWNNVQATLAGFFNYSALGLSSRGQPDGTIQYIRAPQRNYGVEATLDWQASRNWKLGSSLTWTEGEDDQNEDGDFNALRTLEVQPLKLTAYIENQTTPGWRNRLQLLYVGNRDRGFEAGSDFVTIRDYLVVDYISSFQIGSGNLEVGIQNLFNNKYSSVFSQAGGGLDELLNNLERGRSLSVNYRISW</sequence>
<name>A0AA40VSV1_9NOST</name>
<comment type="similarity">
    <text evidence="8 9">Belongs to the TonB-dependent receptor family.</text>
</comment>
<organism evidence="14 15">
    <name type="scientific">Komarekiella delphini-convector SJRDD-AB1</name>
    <dbReference type="NCBI Taxonomy" id="2593771"/>
    <lineage>
        <taxon>Bacteria</taxon>
        <taxon>Bacillati</taxon>
        <taxon>Cyanobacteriota</taxon>
        <taxon>Cyanophyceae</taxon>
        <taxon>Nostocales</taxon>
        <taxon>Nostocaceae</taxon>
        <taxon>Komarekiella</taxon>
        <taxon>Komarekiella delphini-convector</taxon>
    </lineage>
</organism>
<dbReference type="Pfam" id="PF11741">
    <property type="entry name" value="AMIN"/>
    <property type="match status" value="1"/>
</dbReference>
<dbReference type="SUPFAM" id="SSF56935">
    <property type="entry name" value="Porins"/>
    <property type="match status" value="1"/>
</dbReference>
<evidence type="ECO:0000256" key="9">
    <source>
        <dbReference type="RuleBase" id="RU003357"/>
    </source>
</evidence>
<dbReference type="InterPro" id="IPR037066">
    <property type="entry name" value="Plug_dom_sf"/>
</dbReference>
<evidence type="ECO:0000256" key="6">
    <source>
        <dbReference type="ARBA" id="ARBA00023136"/>
    </source>
</evidence>
<dbReference type="GO" id="GO:0015344">
    <property type="term" value="F:siderophore uptake transmembrane transporter activity"/>
    <property type="evidence" value="ECO:0007669"/>
    <property type="project" value="TreeGrafter"/>
</dbReference>
<evidence type="ECO:0000313" key="15">
    <source>
        <dbReference type="Proteomes" id="UP001165986"/>
    </source>
</evidence>
<accession>A0AA40VSV1</accession>
<dbReference type="AlphaFoldDB" id="A0AA40VSV1"/>
<comment type="caution">
    <text evidence="14">The sequence shown here is derived from an EMBL/GenBank/DDBJ whole genome shotgun (WGS) entry which is preliminary data.</text>
</comment>
<dbReference type="RefSeq" id="WP_191759023.1">
    <property type="nucleotide sequence ID" value="NZ_VJXY01000020.1"/>
</dbReference>
<dbReference type="PANTHER" id="PTHR30069:SF42">
    <property type="entry name" value="FERRIC AEROBACTIN RECEPTOR"/>
    <property type="match status" value="1"/>
</dbReference>
<feature type="domain" description="AMIN" evidence="13">
    <location>
        <begin position="52"/>
        <end position="144"/>
    </location>
</feature>
<evidence type="ECO:0000256" key="3">
    <source>
        <dbReference type="ARBA" id="ARBA00022452"/>
    </source>
</evidence>
<evidence type="ECO:0000259" key="11">
    <source>
        <dbReference type="Pfam" id="PF00593"/>
    </source>
</evidence>
<dbReference type="InterPro" id="IPR036942">
    <property type="entry name" value="Beta-barrel_TonB_sf"/>
</dbReference>
<dbReference type="Gene3D" id="2.40.170.20">
    <property type="entry name" value="TonB-dependent receptor, beta-barrel domain"/>
    <property type="match status" value="1"/>
</dbReference>
<dbReference type="InterPro" id="IPR000531">
    <property type="entry name" value="Beta-barrel_TonB"/>
</dbReference>
<feature type="region of interest" description="Disordered" evidence="10">
    <location>
        <begin position="150"/>
        <end position="171"/>
    </location>
</feature>
<evidence type="ECO:0000256" key="2">
    <source>
        <dbReference type="ARBA" id="ARBA00022448"/>
    </source>
</evidence>
<dbReference type="GO" id="GO:0009279">
    <property type="term" value="C:cell outer membrane"/>
    <property type="evidence" value="ECO:0007669"/>
    <property type="project" value="UniProtKB-SubCell"/>
</dbReference>
<keyword evidence="14" id="KW-0675">Receptor</keyword>
<dbReference type="GO" id="GO:0044718">
    <property type="term" value="P:siderophore transmembrane transport"/>
    <property type="evidence" value="ECO:0007669"/>
    <property type="project" value="TreeGrafter"/>
</dbReference>
<comment type="subcellular location">
    <subcellularLocation>
        <location evidence="1 8">Cell outer membrane</location>
        <topology evidence="1 8">Multi-pass membrane protein</topology>
    </subcellularLocation>
</comment>
<keyword evidence="4 8" id="KW-0812">Transmembrane</keyword>
<keyword evidence="6 8" id="KW-0472">Membrane</keyword>
<dbReference type="InterPro" id="IPR039426">
    <property type="entry name" value="TonB-dep_rcpt-like"/>
</dbReference>
<evidence type="ECO:0000256" key="8">
    <source>
        <dbReference type="PROSITE-ProRule" id="PRU01360"/>
    </source>
</evidence>
<dbReference type="PROSITE" id="PS52016">
    <property type="entry name" value="TONB_DEPENDENT_REC_3"/>
    <property type="match status" value="1"/>
</dbReference>
<evidence type="ECO:0000256" key="4">
    <source>
        <dbReference type="ARBA" id="ARBA00022692"/>
    </source>
</evidence>
<dbReference type="Pfam" id="PF07715">
    <property type="entry name" value="Plug"/>
    <property type="match status" value="1"/>
</dbReference>
<protein>
    <submittedName>
        <fullName evidence="14">TonB-dependent receptor</fullName>
    </submittedName>
</protein>
<evidence type="ECO:0000256" key="1">
    <source>
        <dbReference type="ARBA" id="ARBA00004571"/>
    </source>
</evidence>
<evidence type="ECO:0000259" key="13">
    <source>
        <dbReference type="Pfam" id="PF11741"/>
    </source>
</evidence>
<feature type="domain" description="TonB-dependent receptor-like beta-barrel" evidence="11">
    <location>
        <begin position="394"/>
        <end position="837"/>
    </location>
</feature>
<evidence type="ECO:0000313" key="14">
    <source>
        <dbReference type="EMBL" id="MBD6617806.1"/>
    </source>
</evidence>
<evidence type="ECO:0000256" key="10">
    <source>
        <dbReference type="SAM" id="MobiDB-lite"/>
    </source>
</evidence>
<feature type="compositionally biased region" description="Low complexity" evidence="10">
    <location>
        <begin position="160"/>
        <end position="169"/>
    </location>
</feature>